<dbReference type="EMBL" id="CAQQ02157566">
    <property type="status" value="NOT_ANNOTATED_CDS"/>
    <property type="molecule type" value="Genomic_DNA"/>
</dbReference>
<proteinExistence type="predicted"/>
<dbReference type="AlphaFoldDB" id="T1GJQ0"/>
<name>T1GJQ0_MEGSC</name>
<reference evidence="2" key="1">
    <citation type="submission" date="2013-02" db="EMBL/GenBank/DDBJ databases">
        <authorList>
            <person name="Hughes D."/>
        </authorList>
    </citation>
    <scope>NUCLEOTIDE SEQUENCE</scope>
    <source>
        <strain>Durham</strain>
        <strain evidence="2">NC isolate 2 -- Noor lab</strain>
    </source>
</reference>
<organism evidence="1 2">
    <name type="scientific">Megaselia scalaris</name>
    <name type="common">Humpbacked fly</name>
    <name type="synonym">Phora scalaris</name>
    <dbReference type="NCBI Taxonomy" id="36166"/>
    <lineage>
        <taxon>Eukaryota</taxon>
        <taxon>Metazoa</taxon>
        <taxon>Ecdysozoa</taxon>
        <taxon>Arthropoda</taxon>
        <taxon>Hexapoda</taxon>
        <taxon>Insecta</taxon>
        <taxon>Pterygota</taxon>
        <taxon>Neoptera</taxon>
        <taxon>Endopterygota</taxon>
        <taxon>Diptera</taxon>
        <taxon>Brachycera</taxon>
        <taxon>Muscomorpha</taxon>
        <taxon>Platypezoidea</taxon>
        <taxon>Phoridae</taxon>
        <taxon>Megaseliini</taxon>
        <taxon>Megaselia</taxon>
    </lineage>
</organism>
<accession>T1GJQ0</accession>
<dbReference type="Proteomes" id="UP000015102">
    <property type="component" value="Unassembled WGS sequence"/>
</dbReference>
<sequence length="119" mass="13840">MVNILDDFERIVKGLNYATQVGPSGSCTKAMMLFENTPDKDQDRNITFISKYKTFNKDKYIKYDKFVTVDLFQGKCGQILRDKKNLIDMKPVIIDYNSKVGISKELTEQKQTWNTLQKN</sequence>
<dbReference type="EnsemblMetazoa" id="MESCA003700-RA">
    <property type="protein sequence ID" value="MESCA003700-PA"/>
    <property type="gene ID" value="MESCA003700"/>
</dbReference>
<dbReference type="HOGENOM" id="CLU_2064135_0_0_1"/>
<dbReference type="EMBL" id="CAQQ02157565">
    <property type="status" value="NOT_ANNOTATED_CDS"/>
    <property type="molecule type" value="Genomic_DNA"/>
</dbReference>
<reference evidence="1" key="2">
    <citation type="submission" date="2015-06" db="UniProtKB">
        <authorList>
            <consortium name="EnsemblMetazoa"/>
        </authorList>
    </citation>
    <scope>IDENTIFICATION</scope>
</reference>
<evidence type="ECO:0000313" key="1">
    <source>
        <dbReference type="EnsemblMetazoa" id="MESCA003700-PA"/>
    </source>
</evidence>
<evidence type="ECO:0000313" key="2">
    <source>
        <dbReference type="Proteomes" id="UP000015102"/>
    </source>
</evidence>
<keyword evidence="2" id="KW-1185">Reference proteome</keyword>
<protein>
    <submittedName>
        <fullName evidence="1">Uncharacterized protein</fullName>
    </submittedName>
</protein>